<name>A0AAV1IZI1_9NEOP</name>
<dbReference type="FunFam" id="1.20.1050.10:FF:000007">
    <property type="entry name" value="Glutathione S-transferase 1-1"/>
    <property type="match status" value="1"/>
</dbReference>
<dbReference type="EMBL" id="CAVLEF010000003">
    <property type="protein sequence ID" value="CAK1542272.1"/>
    <property type="molecule type" value="Genomic_DNA"/>
</dbReference>
<comment type="caution">
    <text evidence="4">The sequence shown here is derived from an EMBL/GenBank/DDBJ whole genome shotgun (WGS) entry which is preliminary data.</text>
</comment>
<evidence type="ECO:0000259" key="3">
    <source>
        <dbReference type="PROSITE" id="PS50405"/>
    </source>
</evidence>
<dbReference type="AlphaFoldDB" id="A0AAV1IZI1"/>
<organism evidence="4 5">
    <name type="scientific">Leptosia nina</name>
    <dbReference type="NCBI Taxonomy" id="320188"/>
    <lineage>
        <taxon>Eukaryota</taxon>
        <taxon>Metazoa</taxon>
        <taxon>Ecdysozoa</taxon>
        <taxon>Arthropoda</taxon>
        <taxon>Hexapoda</taxon>
        <taxon>Insecta</taxon>
        <taxon>Pterygota</taxon>
        <taxon>Neoptera</taxon>
        <taxon>Endopterygota</taxon>
        <taxon>Lepidoptera</taxon>
        <taxon>Glossata</taxon>
        <taxon>Ditrysia</taxon>
        <taxon>Papilionoidea</taxon>
        <taxon>Pieridae</taxon>
        <taxon>Pierinae</taxon>
        <taxon>Leptosia</taxon>
    </lineage>
</organism>
<dbReference type="PROSITE" id="PS50405">
    <property type="entry name" value="GST_CTER"/>
    <property type="match status" value="1"/>
</dbReference>
<protein>
    <submittedName>
        <fullName evidence="4">Uncharacterized protein</fullName>
    </submittedName>
</protein>
<dbReference type="InterPro" id="IPR036282">
    <property type="entry name" value="Glutathione-S-Trfase_C_sf"/>
</dbReference>
<dbReference type="SUPFAM" id="SSF52833">
    <property type="entry name" value="Thioredoxin-like"/>
    <property type="match status" value="1"/>
</dbReference>
<dbReference type="InterPro" id="IPR036249">
    <property type="entry name" value="Thioredoxin-like_sf"/>
</dbReference>
<evidence type="ECO:0000313" key="5">
    <source>
        <dbReference type="Proteomes" id="UP001497472"/>
    </source>
</evidence>
<gene>
    <name evidence="4" type="ORF">LNINA_LOCUS2183</name>
</gene>
<dbReference type="GO" id="GO:0006749">
    <property type="term" value="P:glutathione metabolic process"/>
    <property type="evidence" value="ECO:0007669"/>
    <property type="project" value="TreeGrafter"/>
</dbReference>
<sequence length="227" mass="26389">MPKLYKRDESPPARTVMVVAHILGLSYEPHDLNPVFRDQDTPEMVKKNPMKTIPTWEEDDFCLADSHAIIMYMLEKYGKPEHEYLYPKDQKKRATIHQRLFFDCGILFPRLRAIMAPTYMGTLTELSKSKITNLESAYEVLENYLQENLYLADDNITLADISIFTTMSSLYGIYPIDVTRFPKLKAWCDTMSEQDYNKKINELGAKEHADGILAIMNYNKKKQMAKL</sequence>
<dbReference type="PROSITE" id="PS50404">
    <property type="entry name" value="GST_NTER"/>
    <property type="match status" value="1"/>
</dbReference>
<dbReference type="CDD" id="cd03177">
    <property type="entry name" value="GST_C_Delta_Epsilon"/>
    <property type="match status" value="1"/>
</dbReference>
<dbReference type="InterPro" id="IPR010987">
    <property type="entry name" value="Glutathione-S-Trfase_C-like"/>
</dbReference>
<dbReference type="InterPro" id="IPR004046">
    <property type="entry name" value="GST_C"/>
</dbReference>
<evidence type="ECO:0000313" key="4">
    <source>
        <dbReference type="EMBL" id="CAK1542272.1"/>
    </source>
</evidence>
<comment type="subunit">
    <text evidence="1">Homodimer.</text>
</comment>
<dbReference type="PANTHER" id="PTHR43969:SF9">
    <property type="entry name" value="GLUTATHIONE S TRANSFERASE D10, ISOFORM A-RELATED"/>
    <property type="match status" value="1"/>
</dbReference>
<feature type="domain" description="GST C-terminal" evidence="3">
    <location>
        <begin position="89"/>
        <end position="212"/>
    </location>
</feature>
<dbReference type="SFLD" id="SFLDS00019">
    <property type="entry name" value="Glutathione_Transferase_(cytos"/>
    <property type="match status" value="1"/>
</dbReference>
<dbReference type="GO" id="GO:0004364">
    <property type="term" value="F:glutathione transferase activity"/>
    <property type="evidence" value="ECO:0007669"/>
    <property type="project" value="TreeGrafter"/>
</dbReference>
<dbReference type="Pfam" id="PF00043">
    <property type="entry name" value="GST_C"/>
    <property type="match status" value="1"/>
</dbReference>
<dbReference type="Pfam" id="PF13417">
    <property type="entry name" value="GST_N_3"/>
    <property type="match status" value="1"/>
</dbReference>
<dbReference type="SFLD" id="SFLDG00358">
    <property type="entry name" value="Main_(cytGST)"/>
    <property type="match status" value="1"/>
</dbReference>
<keyword evidence="5" id="KW-1185">Reference proteome</keyword>
<feature type="domain" description="GST N-terminal" evidence="2">
    <location>
        <begin position="1"/>
        <end position="81"/>
    </location>
</feature>
<dbReference type="InterPro" id="IPR004045">
    <property type="entry name" value="Glutathione_S-Trfase_N"/>
</dbReference>
<dbReference type="SFLD" id="SFLDG01153">
    <property type="entry name" value="Main.4:_Theta-like"/>
    <property type="match status" value="1"/>
</dbReference>
<dbReference type="PANTHER" id="PTHR43969">
    <property type="entry name" value="GLUTATHIONE S TRANSFERASE D10, ISOFORM A-RELATED"/>
    <property type="match status" value="1"/>
</dbReference>
<evidence type="ECO:0000259" key="2">
    <source>
        <dbReference type="PROSITE" id="PS50404"/>
    </source>
</evidence>
<accession>A0AAV1IZI1</accession>
<proteinExistence type="predicted"/>
<dbReference type="InterPro" id="IPR040079">
    <property type="entry name" value="Glutathione_S-Trfase"/>
</dbReference>
<dbReference type="SUPFAM" id="SSF47616">
    <property type="entry name" value="GST C-terminal domain-like"/>
    <property type="match status" value="1"/>
</dbReference>
<dbReference type="Proteomes" id="UP001497472">
    <property type="component" value="Unassembled WGS sequence"/>
</dbReference>
<dbReference type="Gene3D" id="3.40.30.10">
    <property type="entry name" value="Glutaredoxin"/>
    <property type="match status" value="1"/>
</dbReference>
<evidence type="ECO:0000256" key="1">
    <source>
        <dbReference type="ARBA" id="ARBA00011738"/>
    </source>
</evidence>
<reference evidence="4 5" key="1">
    <citation type="submission" date="2023-11" db="EMBL/GenBank/DDBJ databases">
        <authorList>
            <person name="Okamura Y."/>
        </authorList>
    </citation>
    <scope>NUCLEOTIDE SEQUENCE [LARGE SCALE GENOMIC DNA]</scope>
</reference>
<dbReference type="Gene3D" id="1.20.1050.10">
    <property type="match status" value="1"/>
</dbReference>